<dbReference type="InterPro" id="IPR001478">
    <property type="entry name" value="PDZ"/>
</dbReference>
<keyword evidence="2 10" id="KW-0812">Transmembrane</keyword>
<comment type="subunit">
    <text evidence="7">Binds (via the PDZ domain) to isoform 2A of SYNJ2 (via the unique motif in the C-terminus). Interacts (via C-terminus) with RALBP1. Interacts (via PDZ domain) with ACVR2A (via C-terminus) and ACVR2B (via C-terminus). Forms a ternary complex with ACVR2A and RALBP1. Interacts with MAPK12. Interacts with DLL1; enhances DLL1 protein stability, and promotes notch signaling in endothelial cells.</text>
</comment>
<organism evidence="12 13">
    <name type="scientific">Umbra pygmaea</name>
    <name type="common">Eastern mudminnow</name>
    <dbReference type="NCBI Taxonomy" id="75934"/>
    <lineage>
        <taxon>Eukaryota</taxon>
        <taxon>Metazoa</taxon>
        <taxon>Chordata</taxon>
        <taxon>Craniata</taxon>
        <taxon>Vertebrata</taxon>
        <taxon>Euteleostomi</taxon>
        <taxon>Actinopterygii</taxon>
        <taxon>Neopterygii</taxon>
        <taxon>Teleostei</taxon>
        <taxon>Protacanthopterygii</taxon>
        <taxon>Esociformes</taxon>
        <taxon>Umbridae</taxon>
        <taxon>Umbra</taxon>
    </lineage>
</organism>
<evidence type="ECO:0000256" key="8">
    <source>
        <dbReference type="ARBA" id="ARBA00070337"/>
    </source>
</evidence>
<evidence type="ECO:0000256" key="10">
    <source>
        <dbReference type="SAM" id="Phobius"/>
    </source>
</evidence>
<evidence type="ECO:0000256" key="7">
    <source>
        <dbReference type="ARBA" id="ARBA00063547"/>
    </source>
</evidence>
<proteinExistence type="predicted"/>
<dbReference type="Pfam" id="PF00595">
    <property type="entry name" value="PDZ"/>
    <property type="match status" value="1"/>
</dbReference>
<keyword evidence="3" id="KW-1000">Mitochondrion outer membrane</keyword>
<evidence type="ECO:0000256" key="4">
    <source>
        <dbReference type="ARBA" id="ARBA00022989"/>
    </source>
</evidence>
<evidence type="ECO:0000256" key="2">
    <source>
        <dbReference type="ARBA" id="ARBA00022692"/>
    </source>
</evidence>
<comment type="subcellular location">
    <subcellularLocation>
        <location evidence="1">Mitochondrion outer membrane</location>
    </subcellularLocation>
</comment>
<dbReference type="InterPro" id="IPR050614">
    <property type="entry name" value="Synaptic_Scaffolding_LAP-MAGUK"/>
</dbReference>
<dbReference type="PANTHER" id="PTHR23119">
    <property type="entry name" value="DISCS LARGE"/>
    <property type="match status" value="1"/>
</dbReference>
<feature type="transmembrane region" description="Helical" evidence="10">
    <location>
        <begin position="119"/>
        <end position="140"/>
    </location>
</feature>
<reference evidence="12 13" key="1">
    <citation type="submission" date="2024-06" db="EMBL/GenBank/DDBJ databases">
        <authorList>
            <person name="Pan Q."/>
            <person name="Wen M."/>
            <person name="Jouanno E."/>
            <person name="Zahm M."/>
            <person name="Klopp C."/>
            <person name="Cabau C."/>
            <person name="Louis A."/>
            <person name="Berthelot C."/>
            <person name="Parey E."/>
            <person name="Roest Crollius H."/>
            <person name="Montfort J."/>
            <person name="Robinson-Rechavi M."/>
            <person name="Bouchez O."/>
            <person name="Lampietro C."/>
            <person name="Lopez Roques C."/>
            <person name="Donnadieu C."/>
            <person name="Postlethwait J."/>
            <person name="Bobe J."/>
            <person name="Verreycken H."/>
            <person name="Guiguen Y."/>
        </authorList>
    </citation>
    <scope>NUCLEOTIDE SEQUENCE [LARGE SCALE GENOMIC DNA]</scope>
    <source>
        <strain evidence="12">Up_M1</strain>
        <tissue evidence="12">Testis</tissue>
    </source>
</reference>
<keyword evidence="13" id="KW-1185">Reference proteome</keyword>
<accession>A0ABD0X0H8</accession>
<keyword evidence="4 10" id="KW-1133">Transmembrane helix</keyword>
<dbReference type="GO" id="GO:0005741">
    <property type="term" value="C:mitochondrial outer membrane"/>
    <property type="evidence" value="ECO:0007669"/>
    <property type="project" value="UniProtKB-SubCell"/>
</dbReference>
<keyword evidence="6 10" id="KW-0472">Membrane</keyword>
<name>A0ABD0X0H8_UMBPY</name>
<dbReference type="PROSITE" id="PS50106">
    <property type="entry name" value="PDZ"/>
    <property type="match status" value="1"/>
</dbReference>
<evidence type="ECO:0000259" key="11">
    <source>
        <dbReference type="PROSITE" id="PS50106"/>
    </source>
</evidence>
<dbReference type="Proteomes" id="UP001557470">
    <property type="component" value="Unassembled WGS sequence"/>
</dbReference>
<evidence type="ECO:0000256" key="3">
    <source>
        <dbReference type="ARBA" id="ARBA00022787"/>
    </source>
</evidence>
<dbReference type="AlphaFoldDB" id="A0ABD0X0H8"/>
<dbReference type="CDD" id="cd06709">
    <property type="entry name" value="PDZ_SYNJ2BP-like"/>
    <property type="match status" value="1"/>
</dbReference>
<protein>
    <recommendedName>
        <fullName evidence="8">Synaptojanin-2-binding protein</fullName>
    </recommendedName>
    <alternativeName>
        <fullName evidence="9">Mitochondrial outer membrane protein 25</fullName>
    </alternativeName>
</protein>
<dbReference type="SUPFAM" id="SSF50156">
    <property type="entry name" value="PDZ domain-like"/>
    <property type="match status" value="1"/>
</dbReference>
<sequence>MNGSTTYTVPTALDIKLKRGPQGLGFNIVGGLDQQYVLNDTGIYVAKIKENGAAALDGRLQEGDKILAINGHKLENLSHNAAVELFRSAGEDVQLRVQQRPSVSVNGPSGSRSDGESPLSTLGILVAVLGAAAAVTFLYIRFQPQLRRHF</sequence>
<dbReference type="Gene3D" id="2.30.42.10">
    <property type="match status" value="1"/>
</dbReference>
<evidence type="ECO:0000256" key="5">
    <source>
        <dbReference type="ARBA" id="ARBA00023128"/>
    </source>
</evidence>
<evidence type="ECO:0000313" key="13">
    <source>
        <dbReference type="Proteomes" id="UP001557470"/>
    </source>
</evidence>
<dbReference type="EMBL" id="JAGEUA010000007">
    <property type="protein sequence ID" value="KAL0969427.1"/>
    <property type="molecule type" value="Genomic_DNA"/>
</dbReference>
<gene>
    <name evidence="12" type="ORF">UPYG_G00227250</name>
</gene>
<evidence type="ECO:0000313" key="12">
    <source>
        <dbReference type="EMBL" id="KAL0969427.1"/>
    </source>
</evidence>
<feature type="domain" description="PDZ" evidence="11">
    <location>
        <begin position="14"/>
        <end position="101"/>
    </location>
</feature>
<evidence type="ECO:0000256" key="1">
    <source>
        <dbReference type="ARBA" id="ARBA00004294"/>
    </source>
</evidence>
<dbReference type="FunFam" id="2.30.42.10:FF:000161">
    <property type="entry name" value="Synaptojanin-2-binding protein"/>
    <property type="match status" value="1"/>
</dbReference>
<keyword evidence="5" id="KW-0496">Mitochondrion</keyword>
<dbReference type="InterPro" id="IPR036034">
    <property type="entry name" value="PDZ_sf"/>
</dbReference>
<evidence type="ECO:0000256" key="9">
    <source>
        <dbReference type="ARBA" id="ARBA00075222"/>
    </source>
</evidence>
<dbReference type="SMART" id="SM00228">
    <property type="entry name" value="PDZ"/>
    <property type="match status" value="1"/>
</dbReference>
<dbReference type="PANTHER" id="PTHR23119:SF51">
    <property type="entry name" value="DISKS LARGE 1 TUMOR SUPPRESSOR PROTEIN"/>
    <property type="match status" value="1"/>
</dbReference>
<evidence type="ECO:0000256" key="6">
    <source>
        <dbReference type="ARBA" id="ARBA00023136"/>
    </source>
</evidence>
<comment type="caution">
    <text evidence="12">The sequence shown here is derived from an EMBL/GenBank/DDBJ whole genome shotgun (WGS) entry which is preliminary data.</text>
</comment>